<dbReference type="RefSeq" id="WP_224455681.1">
    <property type="nucleotide sequence ID" value="NZ_BAAAGG010000019.1"/>
</dbReference>
<proteinExistence type="predicted"/>
<dbReference type="NCBIfam" id="TIGR01200">
    <property type="entry name" value="GLPGLI"/>
    <property type="match status" value="1"/>
</dbReference>
<organism evidence="1 2">
    <name type="scientific">Psychroflexus lacisalsi</name>
    <dbReference type="NCBI Taxonomy" id="503928"/>
    <lineage>
        <taxon>Bacteria</taxon>
        <taxon>Pseudomonadati</taxon>
        <taxon>Bacteroidota</taxon>
        <taxon>Flavobacteriia</taxon>
        <taxon>Flavobacteriales</taxon>
        <taxon>Flavobacteriaceae</taxon>
        <taxon>Psychroflexus</taxon>
    </lineage>
</organism>
<evidence type="ECO:0000313" key="1">
    <source>
        <dbReference type="EMBL" id="GAA0761079.1"/>
    </source>
</evidence>
<accession>A0ABN1KB66</accession>
<dbReference type="EMBL" id="BAAAGG010000019">
    <property type="protein sequence ID" value="GAA0761079.1"/>
    <property type="molecule type" value="Genomic_DNA"/>
</dbReference>
<protein>
    <submittedName>
        <fullName evidence="1">GLPGLI family protein</fullName>
    </submittedName>
</protein>
<keyword evidence="2" id="KW-1185">Reference proteome</keyword>
<name>A0ABN1KB66_9FLAO</name>
<comment type="caution">
    <text evidence="1">The sequence shown here is derived from an EMBL/GenBank/DDBJ whole genome shotgun (WGS) entry which is preliminary data.</text>
</comment>
<dbReference type="InterPro" id="IPR005901">
    <property type="entry name" value="GLPGLI"/>
</dbReference>
<gene>
    <name evidence="1" type="ORF">GCM10009433_20140</name>
</gene>
<reference evidence="2" key="1">
    <citation type="journal article" date="2019" name="Int. J. Syst. Evol. Microbiol.">
        <title>The Global Catalogue of Microorganisms (GCM) 10K type strain sequencing project: providing services to taxonomists for standard genome sequencing and annotation.</title>
        <authorList>
            <consortium name="The Broad Institute Genomics Platform"/>
            <consortium name="The Broad Institute Genome Sequencing Center for Infectious Disease"/>
            <person name="Wu L."/>
            <person name="Ma J."/>
        </authorList>
    </citation>
    <scope>NUCLEOTIDE SEQUENCE [LARGE SCALE GENOMIC DNA]</scope>
    <source>
        <strain evidence="2">JCM 16231</strain>
    </source>
</reference>
<dbReference type="Pfam" id="PF09697">
    <property type="entry name" value="Porph_ging"/>
    <property type="match status" value="1"/>
</dbReference>
<sequence length="248" mass="28718">MKLLHLKIYLVFIFLGCQFLYSQESYRVVYKITEPKMQGNMESLGEDGKQFFKKAFEYAKDLKYVLTTTQEESFFKLEDVLEKGDETPLEDILLKTAKRFTSFKNRVYIDINKNKIVFEKNLINKNFIVQRKQYIFNWKIKNATKKILGYNAKLATGEYYDEVVNKNKEVTAWFIPSISIPIGPDIFMGLPGLIAEVEIESAVVTMIEINSSKTLEIQKIDTSEAISQKDFNELIGGLNNKLNDIIDN</sequence>
<dbReference type="Proteomes" id="UP001500185">
    <property type="component" value="Unassembled WGS sequence"/>
</dbReference>
<evidence type="ECO:0000313" key="2">
    <source>
        <dbReference type="Proteomes" id="UP001500185"/>
    </source>
</evidence>